<dbReference type="EMBL" id="OIVN01002392">
    <property type="protein sequence ID" value="SPD03259.1"/>
    <property type="molecule type" value="Genomic_DNA"/>
</dbReference>
<sequence>MRKSWETYIELFCVTISNCLALINELIEEQESSKAVLTNEPRNTHERQRGDAAERELNDTVVWPGVLAVAGGASQHEMRDCGDDDGEEDEHGPRETDCPHVGLVHAHPSEIGSEAL</sequence>
<proteinExistence type="predicted"/>
<evidence type="ECO:0000313" key="2">
    <source>
        <dbReference type="EMBL" id="SPD03259.1"/>
    </source>
</evidence>
<dbReference type="AlphaFoldDB" id="A0A2N9GV45"/>
<reference evidence="2" key="1">
    <citation type="submission" date="2018-02" db="EMBL/GenBank/DDBJ databases">
        <authorList>
            <person name="Cohen D.B."/>
            <person name="Kent A.D."/>
        </authorList>
    </citation>
    <scope>NUCLEOTIDE SEQUENCE</scope>
</reference>
<gene>
    <name evidence="2" type="ORF">FSB_LOCUS31141</name>
</gene>
<feature type="region of interest" description="Disordered" evidence="1">
    <location>
        <begin position="32"/>
        <end position="57"/>
    </location>
</feature>
<evidence type="ECO:0000256" key="1">
    <source>
        <dbReference type="SAM" id="MobiDB-lite"/>
    </source>
</evidence>
<accession>A0A2N9GV45</accession>
<name>A0A2N9GV45_FAGSY</name>
<feature type="region of interest" description="Disordered" evidence="1">
    <location>
        <begin position="71"/>
        <end position="116"/>
    </location>
</feature>
<protein>
    <submittedName>
        <fullName evidence="2">Uncharacterized protein</fullName>
    </submittedName>
</protein>
<feature type="compositionally biased region" description="Basic and acidic residues" evidence="1">
    <location>
        <begin position="42"/>
        <end position="57"/>
    </location>
</feature>
<organism evidence="2">
    <name type="scientific">Fagus sylvatica</name>
    <name type="common">Beechnut</name>
    <dbReference type="NCBI Taxonomy" id="28930"/>
    <lineage>
        <taxon>Eukaryota</taxon>
        <taxon>Viridiplantae</taxon>
        <taxon>Streptophyta</taxon>
        <taxon>Embryophyta</taxon>
        <taxon>Tracheophyta</taxon>
        <taxon>Spermatophyta</taxon>
        <taxon>Magnoliopsida</taxon>
        <taxon>eudicotyledons</taxon>
        <taxon>Gunneridae</taxon>
        <taxon>Pentapetalae</taxon>
        <taxon>rosids</taxon>
        <taxon>fabids</taxon>
        <taxon>Fagales</taxon>
        <taxon>Fagaceae</taxon>
        <taxon>Fagus</taxon>
    </lineage>
</organism>